<evidence type="ECO:0000256" key="2">
    <source>
        <dbReference type="SAM" id="MobiDB-lite"/>
    </source>
</evidence>
<dbReference type="SMART" id="SM01307">
    <property type="entry name" value="RICTOR_M"/>
    <property type="match status" value="1"/>
</dbReference>
<protein>
    <submittedName>
        <fullName evidence="6">Rapamycin-insensitive companion of mTOR</fullName>
    </submittedName>
</protein>
<dbReference type="InterPro" id="IPR029451">
    <property type="entry name" value="RICTOR_M"/>
</dbReference>
<dbReference type="GO" id="GO:0051897">
    <property type="term" value="P:positive regulation of phosphatidylinositol 3-kinase/protein kinase B signal transduction"/>
    <property type="evidence" value="ECO:0007669"/>
    <property type="project" value="TreeGrafter"/>
</dbReference>
<name>A0A093CNI1_TAUER</name>
<feature type="region of interest" description="Disordered" evidence="2">
    <location>
        <begin position="1239"/>
        <end position="1276"/>
    </location>
</feature>
<dbReference type="Pfam" id="PF14666">
    <property type="entry name" value="RICTOR_M"/>
    <property type="match status" value="1"/>
</dbReference>
<dbReference type="Pfam" id="PF14665">
    <property type="entry name" value="RICTOR_phospho"/>
    <property type="match status" value="1"/>
</dbReference>
<gene>
    <name evidence="6" type="ORF">N340_13557</name>
</gene>
<dbReference type="SMART" id="SM01303">
    <property type="entry name" value="RasGEF_N_2"/>
    <property type="match status" value="1"/>
</dbReference>
<dbReference type="SUPFAM" id="SSF48371">
    <property type="entry name" value="ARM repeat"/>
    <property type="match status" value="2"/>
</dbReference>
<dbReference type="Proteomes" id="UP000053661">
    <property type="component" value="Unassembled WGS sequence"/>
</dbReference>
<evidence type="ECO:0000259" key="3">
    <source>
        <dbReference type="SMART" id="SM01307"/>
    </source>
</evidence>
<dbReference type="InterPro" id="IPR028267">
    <property type="entry name" value="Pianissimo_N"/>
</dbReference>
<dbReference type="Gene3D" id="1.25.10.10">
    <property type="entry name" value="Leucine-rich Repeat Variant"/>
    <property type="match status" value="1"/>
</dbReference>
<dbReference type="EMBL" id="KL463280">
    <property type="protein sequence ID" value="KFV14499.1"/>
    <property type="molecule type" value="Genomic_DNA"/>
</dbReference>
<dbReference type="PANTHER" id="PTHR13298">
    <property type="entry name" value="CYTOSOLIC REGULATOR PIANISSIMO"/>
    <property type="match status" value="1"/>
</dbReference>
<dbReference type="SMART" id="SM01308">
    <property type="entry name" value="RICTOR_N"/>
    <property type="match status" value="1"/>
</dbReference>
<dbReference type="InterPro" id="IPR029452">
    <property type="entry name" value="RICTOR_V"/>
</dbReference>
<keyword evidence="7" id="KW-1185">Reference proteome</keyword>
<organism evidence="6 7">
    <name type="scientific">Tauraco erythrolophus</name>
    <name type="common">Red-crested turaco</name>
    <dbReference type="NCBI Taxonomy" id="121530"/>
    <lineage>
        <taxon>Eukaryota</taxon>
        <taxon>Metazoa</taxon>
        <taxon>Chordata</taxon>
        <taxon>Craniata</taxon>
        <taxon>Vertebrata</taxon>
        <taxon>Euteleostomi</taxon>
        <taxon>Archelosauria</taxon>
        <taxon>Archosauria</taxon>
        <taxon>Dinosauria</taxon>
        <taxon>Saurischia</taxon>
        <taxon>Theropoda</taxon>
        <taxon>Coelurosauria</taxon>
        <taxon>Aves</taxon>
        <taxon>Neognathae</taxon>
        <taxon>Neoaves</taxon>
        <taxon>Otidimorphae</taxon>
        <taxon>Musophagiformes</taxon>
        <taxon>Musophagidae</taxon>
        <taxon>Tauraco</taxon>
    </lineage>
</organism>
<sequence>AEPCDNMREILQNVAKLQGVSNMRKLGHLNNFTKLLCNAGHAEEKLGFTYDSIIICLRLALLNEAKEVRAAGLRALRYLIRDSSILQKVLKLKVDYLIARCIDIQQSNEVERTQALRLVRKMITVNASLFPSSITNSLIAVGNDGLQERDRMVRACIAIICELALQNPEVVALRGGLSTILKNVIDCQLSRINEALITTVLHLINHPKTRQYVRADVELERILAPYTDFHYRHNPDTAEGQLKEDREARFLASKMGIVAAFRSWAGIISLCKPGNSGIQSLIGVLCIPNMEIRRGLLEVLYDIFRLPLPVIAEEFIEALLSVDPSRFQDCWRLSDGFVAAEAKTILPHRARSRPDLMDNYLALVLSAFITNGLLEGLVEVITSSDDHVSVRATILLGELLHMANTILPHSHSHHLHCLPTLMNMAASFDIMKEKRLRASAALNCLKRFHEMKKRGPKPYSLHLDHIIQKAISTHQKRDQYRVQKDIFILKDTEEALVMNLRDSQVLNHKENLDWNWNLIGTILKWPNVNLRNYKDEQLHRFVRRLLYFYKPSSKLYANLDLDYAKAKQLTVVGCQFTEFLLESEEDGQGYLEELVKDIVHWLNSSSGMKPERSLQNNGLLNTLSQHYFLFFGTLSCHPHGVKMLEKCNLFQCLLNLCSLKNQDHLLKLTVSSLDYSRDGLARVILSKILTAATDSCRLYATKHLRVLLRANVEFFSNWGIELLVTQLHDKNKTISSEALDILDEACEDKANLHALIQMKPALSHLGDKGLLLLLRFLSIPKGFSYLNERGYVTKQMEKWQKEYNLKYVELIEEQLNEALTTYRKPVDGDNYVRRSNQRLQRPHVYLPVHLYGQLVHHKTGCHLLESQSIVTDLSYTVRSPMLDKWEGIKQLKAALWALGNIGSSNWGLNLLQEENVIPDIMALAQHCEVLSVRGTCVYVLGLIAKTKQGCDILKHHNWDAVRHSRRQPWPVVPDDMEQLCNELSSIPSTLSLNSESTSSRHNSESESAPSSMFIMEDDRFGSTSTSTFFLDITEDAEQIFYDRPGPSKDKDRSPFPFFSSSRLVKNRILNSLTLPNKKHRSSSDSKGGKLTSSDSKSGLRRNRTVTEPSSSIDFPAGEEFNPVFRVPKIQTLRLETSFVGSKHMEDTDSTPSIGENDLKLPKGLGNEIHRENTSRERLIGDGTTQTHFKSRSLSFNTDTTTSGISSMSSSPSRETVSVDATNIDTDCGSLSTVVSTKTVKPSHCSTPQSNHLPLSKSNSVSLVPPGSSHTLPRRAQSLKAPSLATIKSLADYNFSYTSSRDAFGYATLKRLQQQRMHPSLSHSEALASPAKDVLFTDTITMKSGSLDSRLTPSR</sequence>
<reference evidence="6 7" key="1">
    <citation type="submission" date="2014-04" db="EMBL/GenBank/DDBJ databases">
        <title>Genome evolution of avian class.</title>
        <authorList>
            <person name="Zhang G."/>
            <person name="Li C."/>
        </authorList>
    </citation>
    <scope>NUCLEOTIDE SEQUENCE [LARGE SCALE GENOMIC DNA]</scope>
    <source>
        <strain evidence="6">BGI_N340</strain>
    </source>
</reference>
<feature type="non-terminal residue" evidence="6">
    <location>
        <position position="1"/>
    </location>
</feature>
<comment type="similarity">
    <text evidence="1">Belongs to the RICTOR family.</text>
</comment>
<feature type="non-terminal residue" evidence="6">
    <location>
        <position position="1354"/>
    </location>
</feature>
<dbReference type="GO" id="GO:0031932">
    <property type="term" value="C:TORC2 complex"/>
    <property type="evidence" value="ECO:0007669"/>
    <property type="project" value="InterPro"/>
</dbReference>
<feature type="compositionally biased region" description="Low complexity" evidence="2">
    <location>
        <begin position="990"/>
        <end position="1011"/>
    </location>
</feature>
<evidence type="ECO:0000313" key="6">
    <source>
        <dbReference type="EMBL" id="KFV14499.1"/>
    </source>
</evidence>
<dbReference type="InterPro" id="IPR028268">
    <property type="entry name" value="Pianissimo_fam"/>
</dbReference>
<evidence type="ECO:0000259" key="5">
    <source>
        <dbReference type="SMART" id="SM01310"/>
    </source>
</evidence>
<feature type="compositionally biased region" description="Polar residues" evidence="2">
    <location>
        <begin position="1239"/>
        <end position="1261"/>
    </location>
</feature>
<feature type="region of interest" description="Disordered" evidence="2">
    <location>
        <begin position="1142"/>
        <end position="1165"/>
    </location>
</feature>
<dbReference type="PANTHER" id="PTHR13298:SF11">
    <property type="entry name" value="RAPAMYCIN-INSENSITIVE COMPANION OF MTOR"/>
    <property type="match status" value="1"/>
</dbReference>
<evidence type="ECO:0000256" key="1">
    <source>
        <dbReference type="ARBA" id="ARBA00008878"/>
    </source>
</evidence>
<dbReference type="Pfam" id="PF14663">
    <property type="entry name" value="RasGEF_N_2"/>
    <property type="match status" value="1"/>
</dbReference>
<evidence type="ECO:0000259" key="4">
    <source>
        <dbReference type="SMART" id="SM01308"/>
    </source>
</evidence>
<dbReference type="InterPro" id="IPR029453">
    <property type="entry name" value="Rictor_IV"/>
</dbReference>
<feature type="region of interest" description="Disordered" evidence="2">
    <location>
        <begin position="990"/>
        <end position="1012"/>
    </location>
</feature>
<dbReference type="InterPro" id="IPR029259">
    <property type="entry name" value="RICTOR_phospho"/>
</dbReference>
<dbReference type="SMART" id="SM01310">
    <property type="entry name" value="RICTOR_V"/>
    <property type="match status" value="1"/>
</dbReference>
<dbReference type="GO" id="GO:0038203">
    <property type="term" value="P:TORC2 signaling"/>
    <property type="evidence" value="ECO:0007669"/>
    <property type="project" value="TreeGrafter"/>
</dbReference>
<dbReference type="SMART" id="SM01309">
    <property type="entry name" value="RICTOR_phospho"/>
    <property type="match status" value="1"/>
</dbReference>
<dbReference type="Pfam" id="PF14664">
    <property type="entry name" value="RICTOR_N"/>
    <property type="match status" value="1"/>
</dbReference>
<evidence type="ECO:0000313" key="7">
    <source>
        <dbReference type="Proteomes" id="UP000053661"/>
    </source>
</evidence>
<dbReference type="InterPro" id="IPR011989">
    <property type="entry name" value="ARM-like"/>
</dbReference>
<feature type="region of interest" description="Disordered" evidence="2">
    <location>
        <begin position="1069"/>
        <end position="1113"/>
    </location>
</feature>
<feature type="domain" description="Rapamycin-insensitive companion of mTOR N-terminal" evidence="4">
    <location>
        <begin position="26"/>
        <end position="408"/>
    </location>
</feature>
<proteinExistence type="inferred from homology"/>
<feature type="domain" description="Rapamycin-insensitive companion of mTOR" evidence="5">
    <location>
        <begin position="888"/>
        <end position="960"/>
    </location>
</feature>
<dbReference type="Pfam" id="PF14668">
    <property type="entry name" value="RICTOR_V"/>
    <property type="match status" value="1"/>
</dbReference>
<accession>A0A093CNI1</accession>
<dbReference type="GO" id="GO:0043539">
    <property type="term" value="F:protein serine/threonine kinase activator activity"/>
    <property type="evidence" value="ECO:0007669"/>
    <property type="project" value="TreeGrafter"/>
</dbReference>
<feature type="domain" description="Rapamycin-insensitive companion of mTOR middle" evidence="3">
    <location>
        <begin position="491"/>
        <end position="710"/>
    </location>
</feature>
<dbReference type="InterPro" id="IPR016024">
    <property type="entry name" value="ARM-type_fold"/>
</dbReference>